<keyword evidence="7 10" id="KW-0472">Membrane</keyword>
<dbReference type="Gene3D" id="3.30.200.20">
    <property type="entry name" value="Phosphorylase Kinase, domain 1"/>
    <property type="match status" value="1"/>
</dbReference>
<evidence type="ECO:0000256" key="7">
    <source>
        <dbReference type="ARBA" id="ARBA00023136"/>
    </source>
</evidence>
<dbReference type="Proteomes" id="UP001157006">
    <property type="component" value="Chromosome 5"/>
</dbReference>
<comment type="subcellular location">
    <subcellularLocation>
        <location evidence="1">Membrane</location>
        <topology evidence="1">Single-pass membrane protein</topology>
    </subcellularLocation>
</comment>
<evidence type="ECO:0000313" key="13">
    <source>
        <dbReference type="Proteomes" id="UP001157006"/>
    </source>
</evidence>
<evidence type="ECO:0000256" key="1">
    <source>
        <dbReference type="ARBA" id="ARBA00004167"/>
    </source>
</evidence>
<keyword evidence="5" id="KW-0677">Repeat</keyword>
<evidence type="ECO:0000256" key="8">
    <source>
        <dbReference type="ARBA" id="ARBA00023170"/>
    </source>
</evidence>
<feature type="domain" description="Protein kinase" evidence="11">
    <location>
        <begin position="392"/>
        <end position="673"/>
    </location>
</feature>
<dbReference type="GO" id="GO:0016020">
    <property type="term" value="C:membrane"/>
    <property type="evidence" value="ECO:0007669"/>
    <property type="project" value="UniProtKB-SubCell"/>
</dbReference>
<evidence type="ECO:0000256" key="9">
    <source>
        <dbReference type="ARBA" id="ARBA00023180"/>
    </source>
</evidence>
<dbReference type="InterPro" id="IPR013210">
    <property type="entry name" value="LRR_N_plant-typ"/>
</dbReference>
<dbReference type="InterPro" id="IPR032675">
    <property type="entry name" value="LRR_dom_sf"/>
</dbReference>
<dbReference type="InterPro" id="IPR001245">
    <property type="entry name" value="Ser-Thr/Tyr_kinase_cat_dom"/>
</dbReference>
<dbReference type="AlphaFoldDB" id="A0AAV1AVV5"/>
<dbReference type="SUPFAM" id="SSF56112">
    <property type="entry name" value="Protein kinase-like (PK-like)"/>
    <property type="match status" value="1"/>
</dbReference>
<organism evidence="12 13">
    <name type="scientific">Vicia faba</name>
    <name type="common">Broad bean</name>
    <name type="synonym">Faba vulgaris</name>
    <dbReference type="NCBI Taxonomy" id="3906"/>
    <lineage>
        <taxon>Eukaryota</taxon>
        <taxon>Viridiplantae</taxon>
        <taxon>Streptophyta</taxon>
        <taxon>Embryophyta</taxon>
        <taxon>Tracheophyta</taxon>
        <taxon>Spermatophyta</taxon>
        <taxon>Magnoliopsida</taxon>
        <taxon>eudicotyledons</taxon>
        <taxon>Gunneridae</taxon>
        <taxon>Pentapetalae</taxon>
        <taxon>rosids</taxon>
        <taxon>fabids</taxon>
        <taxon>Fabales</taxon>
        <taxon>Fabaceae</taxon>
        <taxon>Papilionoideae</taxon>
        <taxon>50 kb inversion clade</taxon>
        <taxon>NPAAA clade</taxon>
        <taxon>Hologalegina</taxon>
        <taxon>IRL clade</taxon>
        <taxon>Fabeae</taxon>
        <taxon>Vicia</taxon>
    </lineage>
</organism>
<keyword evidence="6 10" id="KW-1133">Transmembrane helix</keyword>
<dbReference type="PANTHER" id="PTHR48007:SF56">
    <property type="entry name" value="LOW QUALITY PROTEIN: PROTEIN STRUBBELIG-RECEPTOR FAMILY 2"/>
    <property type="match status" value="1"/>
</dbReference>
<dbReference type="SUPFAM" id="SSF52058">
    <property type="entry name" value="L domain-like"/>
    <property type="match status" value="1"/>
</dbReference>
<proteinExistence type="predicted"/>
<dbReference type="PANTHER" id="PTHR48007">
    <property type="entry name" value="LEUCINE-RICH REPEAT RECEPTOR-LIKE PROTEIN KINASE PXC1"/>
    <property type="match status" value="1"/>
</dbReference>
<keyword evidence="4" id="KW-0732">Signal</keyword>
<dbReference type="Pfam" id="PF08263">
    <property type="entry name" value="LRRNT_2"/>
    <property type="match status" value="1"/>
</dbReference>
<accession>A0AAV1AVV5</accession>
<feature type="transmembrane region" description="Helical" evidence="10">
    <location>
        <begin position="6"/>
        <end position="26"/>
    </location>
</feature>
<dbReference type="InterPro" id="IPR011009">
    <property type="entry name" value="Kinase-like_dom_sf"/>
</dbReference>
<evidence type="ECO:0000256" key="10">
    <source>
        <dbReference type="SAM" id="Phobius"/>
    </source>
</evidence>
<evidence type="ECO:0000256" key="5">
    <source>
        <dbReference type="ARBA" id="ARBA00022737"/>
    </source>
</evidence>
<dbReference type="GO" id="GO:0004672">
    <property type="term" value="F:protein kinase activity"/>
    <property type="evidence" value="ECO:0007669"/>
    <property type="project" value="InterPro"/>
</dbReference>
<evidence type="ECO:0000256" key="3">
    <source>
        <dbReference type="ARBA" id="ARBA00022692"/>
    </source>
</evidence>
<dbReference type="InterPro" id="IPR046959">
    <property type="entry name" value="PRK1-6/SRF4-like"/>
</dbReference>
<keyword evidence="9" id="KW-0325">Glycoprotein</keyword>
<dbReference type="Gene3D" id="1.10.510.10">
    <property type="entry name" value="Transferase(Phosphotransferase) domain 1"/>
    <property type="match status" value="1"/>
</dbReference>
<evidence type="ECO:0000256" key="4">
    <source>
        <dbReference type="ARBA" id="ARBA00022729"/>
    </source>
</evidence>
<dbReference type="Pfam" id="PF13855">
    <property type="entry name" value="LRR_8"/>
    <property type="match status" value="1"/>
</dbReference>
<evidence type="ECO:0000256" key="6">
    <source>
        <dbReference type="ARBA" id="ARBA00022989"/>
    </source>
</evidence>
<protein>
    <recommendedName>
        <fullName evidence="11">Protein kinase domain-containing protein</fullName>
    </recommendedName>
</protein>
<dbReference type="EMBL" id="OX451740">
    <property type="protein sequence ID" value="CAI8614076.1"/>
    <property type="molecule type" value="Genomic_DNA"/>
</dbReference>
<dbReference type="FunFam" id="1.10.510.10:FF:000479">
    <property type="entry name" value="Leucine-rich repeat receptor-like protein kinase"/>
    <property type="match status" value="1"/>
</dbReference>
<dbReference type="InterPro" id="IPR001611">
    <property type="entry name" value="Leu-rich_rpt"/>
</dbReference>
<keyword evidence="8" id="KW-0675">Receptor</keyword>
<dbReference type="InterPro" id="IPR000719">
    <property type="entry name" value="Prot_kinase_dom"/>
</dbReference>
<gene>
    <name evidence="12" type="ORF">VFH_V112240</name>
</gene>
<dbReference type="Pfam" id="PF00560">
    <property type="entry name" value="LRR_1"/>
    <property type="match status" value="1"/>
</dbReference>
<keyword evidence="13" id="KW-1185">Reference proteome</keyword>
<evidence type="ECO:0000256" key="2">
    <source>
        <dbReference type="ARBA" id="ARBA00022614"/>
    </source>
</evidence>
<dbReference type="Pfam" id="PF07714">
    <property type="entry name" value="PK_Tyr_Ser-Thr"/>
    <property type="match status" value="1"/>
</dbReference>
<name>A0AAV1AVV5_VICFA</name>
<evidence type="ECO:0000313" key="12">
    <source>
        <dbReference type="EMBL" id="CAI8614076.1"/>
    </source>
</evidence>
<keyword evidence="2" id="KW-0433">Leucine-rich repeat</keyword>
<evidence type="ECO:0000259" key="11">
    <source>
        <dbReference type="PROSITE" id="PS50011"/>
    </source>
</evidence>
<dbReference type="PROSITE" id="PS50011">
    <property type="entry name" value="PROTEIN_KINASE_DOM"/>
    <property type="match status" value="1"/>
</dbReference>
<keyword evidence="3 10" id="KW-0812">Transmembrane</keyword>
<dbReference type="FunFam" id="3.30.200.20:FF:000125">
    <property type="entry name" value="Protein STRUBBELIG-RECEPTOR FAMILY 8"/>
    <property type="match status" value="1"/>
</dbReference>
<dbReference type="FunFam" id="3.80.10.10:FF:000062">
    <property type="entry name" value="protein STRUBBELIG-RECEPTOR FAMILY 3"/>
    <property type="match status" value="1"/>
</dbReference>
<feature type="transmembrane region" description="Helical" evidence="10">
    <location>
        <begin position="272"/>
        <end position="293"/>
    </location>
</feature>
<dbReference type="GO" id="GO:0005524">
    <property type="term" value="F:ATP binding"/>
    <property type="evidence" value="ECO:0007669"/>
    <property type="project" value="InterPro"/>
</dbReference>
<sequence length="709" mass="78606">MIRNFLYILLNLVLFSSILISQSLALTRPPEVWVLRDLYQALNYSNALRGWNGSDPCGESWTGVTCSGSSVIRLQIQGLNLTGSLCRLYLLRNLKKLDVSSNNIVGEMPFGLPPSVTHMNLSHNFLIGPIGDVFTGLDNLKEMDLSYNNFSEDLPRSFGSLTNLARLFLQNNRFTGSVTYLAELPLTDLNIQDNLFSGLLPHQFQNIKKLWIGGNKFHAADNYPPLTSPVGTLSVEHNISRPPTTNTNAIKNYAPPRVLEHKHKMKKLGPGGIAFIVAGGTVMATGVALLIAIRLNKLHAQSRNLNYSESNDISLHSHPTSASIEVSSAELDDKPLLLPINAASLLGPMKFPFLHHNNIEETSRRSYSKRDRSTRRTKIYTIAELQLATNFFNEGNLLGEGSLGPVYKAKFSDGKILAVKIINMAGLSYREEEMFLDVICTASKLKHPNIIPLNGYCLEHGEHLLVYDYFGNLTLYDALHSGACETLSWTQRLRIALYVARALDYLHSACCPPVAHGNLKSANVLLDENLLPRVCDSSLAILRPLTKVLAAKATETTISERGYAPSDHGQTGFSRRRDVFAFGVLLLELLTGRKPFDGARPREEQYLAKWASPRLRDSASLEQIVDPSMKTTISFKALSCYADLISLCIQPSKQLRPQMSEVVNSLVSLYQKFNFAKTSVADGTDLFEKSLQSADTRFKSSPTYSHLSA</sequence>
<dbReference type="Gene3D" id="3.80.10.10">
    <property type="entry name" value="Ribonuclease Inhibitor"/>
    <property type="match status" value="1"/>
</dbReference>
<reference evidence="12 13" key="1">
    <citation type="submission" date="2023-01" db="EMBL/GenBank/DDBJ databases">
        <authorList>
            <person name="Kreplak J."/>
        </authorList>
    </citation>
    <scope>NUCLEOTIDE SEQUENCE [LARGE SCALE GENOMIC DNA]</scope>
</reference>